<dbReference type="InterPro" id="IPR005657">
    <property type="entry name" value="Triabi/Procalin"/>
</dbReference>
<keyword evidence="2" id="KW-0964">Secreted</keyword>
<dbReference type="GO" id="GO:0005576">
    <property type="term" value="C:extracellular region"/>
    <property type="evidence" value="ECO:0007669"/>
    <property type="project" value="UniProtKB-SubCell"/>
</dbReference>
<proteinExistence type="inferred from homology"/>
<dbReference type="CDD" id="cd19423">
    <property type="entry name" value="lipocalin_LTBP1-like"/>
    <property type="match status" value="1"/>
</dbReference>
<evidence type="ECO:0000256" key="1">
    <source>
        <dbReference type="ARBA" id="ARBA00004613"/>
    </source>
</evidence>
<dbReference type="InterPro" id="IPR012674">
    <property type="entry name" value="Calycin"/>
</dbReference>
<evidence type="ECO:0000313" key="5">
    <source>
        <dbReference type="EMBL" id="JAW12753.1"/>
    </source>
</evidence>
<reference evidence="5" key="1">
    <citation type="journal article" date="2018" name="PLoS Negl. Trop. Dis.">
        <title>An insight into the salivary gland and fat body transcriptome of Panstrongylus lignarius (Hemiptera: Heteroptera), the main vector of Chagas disease in Peru.</title>
        <authorList>
            <person name="Nevoa J.C."/>
            <person name="Mendes M.T."/>
            <person name="da Silva M.V."/>
            <person name="Soares S.C."/>
            <person name="Oliveira C.J.F."/>
            <person name="Ribeiro J.M.C."/>
        </authorList>
    </citation>
    <scope>NUCLEOTIDE SEQUENCE</scope>
</reference>
<evidence type="ECO:0000256" key="3">
    <source>
        <dbReference type="ARBA" id="ARBA00022729"/>
    </source>
</evidence>
<organism evidence="5">
    <name type="scientific">Panstrongylus lignarius</name>
    <dbReference type="NCBI Taxonomy" id="156445"/>
    <lineage>
        <taxon>Eukaryota</taxon>
        <taxon>Metazoa</taxon>
        <taxon>Ecdysozoa</taxon>
        <taxon>Arthropoda</taxon>
        <taxon>Hexapoda</taxon>
        <taxon>Insecta</taxon>
        <taxon>Pterygota</taxon>
        <taxon>Neoptera</taxon>
        <taxon>Paraneoptera</taxon>
        <taxon>Hemiptera</taxon>
        <taxon>Heteroptera</taxon>
        <taxon>Panheteroptera</taxon>
        <taxon>Cimicomorpha</taxon>
        <taxon>Reduviidae</taxon>
        <taxon>Triatominae</taxon>
        <taxon>Panstrongylus</taxon>
    </lineage>
</organism>
<comment type="subcellular location">
    <subcellularLocation>
        <location evidence="1">Secreted</location>
    </subcellularLocation>
</comment>
<dbReference type="AlphaFoldDB" id="A0A224XX67"/>
<dbReference type="Gene3D" id="2.40.128.20">
    <property type="match status" value="1"/>
</dbReference>
<dbReference type="Pfam" id="PF03973">
    <property type="entry name" value="Triabin"/>
    <property type="match status" value="1"/>
</dbReference>
<name>A0A224XX67_9HEMI</name>
<evidence type="ECO:0000256" key="4">
    <source>
        <dbReference type="ARBA" id="ARBA00034121"/>
    </source>
</evidence>
<dbReference type="GO" id="GO:0030682">
    <property type="term" value="P:symbiont-mediated perturbation of host defenses"/>
    <property type="evidence" value="ECO:0007669"/>
    <property type="project" value="InterPro"/>
</dbReference>
<keyword evidence="3" id="KW-0732">Signal</keyword>
<protein>
    <submittedName>
        <fullName evidence="5">Putative tm816 triabin-like lipocalin</fullName>
    </submittedName>
</protein>
<evidence type="ECO:0000256" key="2">
    <source>
        <dbReference type="ARBA" id="ARBA00022525"/>
    </source>
</evidence>
<sequence>MVFCLCSLIRIFGVTFFGILTFAFADATDLKDLKDCRHPRPMSNFDSKNFLTSTWYVTHALLGSNSTVCRRYKTSLTGDTIKLDGDGYYTISEDLTLFTKVRCKGLKNKTEHCGKLSLACKQTGEELERTIKFELDVTILETDYTKFAVMYRCVKFPLETGILIEDNVLVLHRTYTIKNELDPKISETLEKQELDLDEFRSRKGVKCQRRPKKNKVKK</sequence>
<dbReference type="SUPFAM" id="SSF50814">
    <property type="entry name" value="Lipocalins"/>
    <property type="match status" value="1"/>
</dbReference>
<comment type="similarity">
    <text evidence="4">Belongs to the calycin superfamily. Triabin family.</text>
</comment>
<accession>A0A224XX67</accession>
<dbReference type="EMBL" id="GFTR01003673">
    <property type="protein sequence ID" value="JAW12753.1"/>
    <property type="molecule type" value="Transcribed_RNA"/>
</dbReference>